<dbReference type="RefSeq" id="WP_119759381.1">
    <property type="nucleotide sequence ID" value="NZ_QYUM01000002.1"/>
</dbReference>
<proteinExistence type="predicted"/>
<dbReference type="PANTHER" id="PTHR43143">
    <property type="entry name" value="METALLOPHOSPHOESTERASE, CALCINEURIN SUPERFAMILY"/>
    <property type="match status" value="1"/>
</dbReference>
<dbReference type="InterPro" id="IPR051918">
    <property type="entry name" value="STPP_CPPED1"/>
</dbReference>
<dbReference type="Pfam" id="PF00149">
    <property type="entry name" value="Metallophos"/>
    <property type="match status" value="1"/>
</dbReference>
<evidence type="ECO:0000313" key="4">
    <source>
        <dbReference type="Proteomes" id="UP000286100"/>
    </source>
</evidence>
<feature type="signal peptide" evidence="1">
    <location>
        <begin position="1"/>
        <end position="21"/>
    </location>
</feature>
<dbReference type="InterPro" id="IPR004843">
    <property type="entry name" value="Calcineurin-like_PHP"/>
</dbReference>
<accession>A0A418WPC7</accession>
<evidence type="ECO:0000259" key="2">
    <source>
        <dbReference type="Pfam" id="PF00149"/>
    </source>
</evidence>
<dbReference type="AlphaFoldDB" id="A0A418WPC7"/>
<keyword evidence="1" id="KW-0732">Signal</keyword>
<reference evidence="3 4" key="1">
    <citation type="submission" date="2018-09" db="EMBL/GenBank/DDBJ databases">
        <authorList>
            <person name="Zhu H."/>
        </authorList>
    </citation>
    <scope>NUCLEOTIDE SEQUENCE [LARGE SCALE GENOMIC DNA]</scope>
    <source>
        <strain evidence="3 4">K2R01-6</strain>
    </source>
</reference>
<protein>
    <submittedName>
        <fullName evidence="3">Metallophosphoesterase</fullName>
    </submittedName>
</protein>
<dbReference type="PANTHER" id="PTHR43143:SF1">
    <property type="entry name" value="SERINE_THREONINE-PROTEIN PHOSPHATASE CPPED1"/>
    <property type="match status" value="1"/>
</dbReference>
<dbReference type="Proteomes" id="UP000286100">
    <property type="component" value="Unassembled WGS sequence"/>
</dbReference>
<keyword evidence="4" id="KW-1185">Reference proteome</keyword>
<organism evidence="3 4">
    <name type="scientific">Sphingomonas cavernae</name>
    <dbReference type="NCBI Taxonomy" id="2320861"/>
    <lineage>
        <taxon>Bacteria</taxon>
        <taxon>Pseudomonadati</taxon>
        <taxon>Pseudomonadota</taxon>
        <taxon>Alphaproteobacteria</taxon>
        <taxon>Sphingomonadales</taxon>
        <taxon>Sphingomonadaceae</taxon>
        <taxon>Sphingomonas</taxon>
    </lineage>
</organism>
<feature type="domain" description="Calcineurin-like phosphoesterase" evidence="2">
    <location>
        <begin position="49"/>
        <end position="277"/>
    </location>
</feature>
<sequence length="343" mass="38074">MKRACIALGVLALSLPGAASAGQGGRDYHAGMPDVARTQKDFAGGADEFRFVVIGDRTGKHRPGVFEHAMDKVERLRPDFVINIGDLIEGNTEDRQQLDTEWADVNAAINRLSVPFFYVPGNHDLTNEVQRTDWRKRLGGDYYSFTYKNALFLVLNTEDPPQPKIARMKLFQEYGGEAMKAVFTALQGDPAEAEALFAKDPRLAELAAKIRGSENVAFSADQVKMVREALAKNPKARWIFVLMHRPAWKIDSPAFREIEAMLKGRPHTVLAGHYHKYAYEARDGRDYIQLGTTGGVPGGAADDPSVVDHLMWVSMSKDAPRITNLRLDGFFDKQGPAKAKAKE</sequence>
<dbReference type="OrthoDB" id="9780884at2"/>
<evidence type="ECO:0000313" key="3">
    <source>
        <dbReference type="EMBL" id="RJF93102.1"/>
    </source>
</evidence>
<dbReference type="Gene3D" id="3.60.21.10">
    <property type="match status" value="1"/>
</dbReference>
<dbReference type="GO" id="GO:0016787">
    <property type="term" value="F:hydrolase activity"/>
    <property type="evidence" value="ECO:0007669"/>
    <property type="project" value="InterPro"/>
</dbReference>
<dbReference type="SUPFAM" id="SSF56300">
    <property type="entry name" value="Metallo-dependent phosphatases"/>
    <property type="match status" value="1"/>
</dbReference>
<evidence type="ECO:0000256" key="1">
    <source>
        <dbReference type="SAM" id="SignalP"/>
    </source>
</evidence>
<dbReference type="InterPro" id="IPR029052">
    <property type="entry name" value="Metallo-depent_PP-like"/>
</dbReference>
<feature type="chain" id="PRO_5019397225" evidence="1">
    <location>
        <begin position="22"/>
        <end position="343"/>
    </location>
</feature>
<dbReference type="EMBL" id="QYUM01000002">
    <property type="protein sequence ID" value="RJF93102.1"/>
    <property type="molecule type" value="Genomic_DNA"/>
</dbReference>
<gene>
    <name evidence="3" type="ORF">D3876_01670</name>
</gene>
<comment type="caution">
    <text evidence="3">The sequence shown here is derived from an EMBL/GenBank/DDBJ whole genome shotgun (WGS) entry which is preliminary data.</text>
</comment>
<name>A0A418WPC7_9SPHN</name>